<evidence type="ECO:0000313" key="1">
    <source>
        <dbReference type="EMBL" id="KAF9328234.1"/>
    </source>
</evidence>
<name>A0A9P5SFZ2_9FUNG</name>
<protein>
    <recommendedName>
        <fullName evidence="3">F-box domain-containing protein</fullName>
    </recommendedName>
</protein>
<dbReference type="SUPFAM" id="SSF52047">
    <property type="entry name" value="RNI-like"/>
    <property type="match status" value="1"/>
</dbReference>
<evidence type="ECO:0008006" key="3">
    <source>
        <dbReference type="Google" id="ProtNLM"/>
    </source>
</evidence>
<reference evidence="1" key="1">
    <citation type="journal article" date="2020" name="Fungal Divers.">
        <title>Resolving the Mortierellaceae phylogeny through synthesis of multi-gene phylogenetics and phylogenomics.</title>
        <authorList>
            <person name="Vandepol N."/>
            <person name="Liber J."/>
            <person name="Desiro A."/>
            <person name="Na H."/>
            <person name="Kennedy M."/>
            <person name="Barry K."/>
            <person name="Grigoriev I.V."/>
            <person name="Miller A.N."/>
            <person name="O'Donnell K."/>
            <person name="Stajich J.E."/>
            <person name="Bonito G."/>
        </authorList>
    </citation>
    <scope>NUCLEOTIDE SEQUENCE</scope>
    <source>
        <strain evidence="1">NVP1</strain>
    </source>
</reference>
<gene>
    <name evidence="1" type="ORF">BG006_008544</name>
</gene>
<evidence type="ECO:0000313" key="2">
    <source>
        <dbReference type="Proteomes" id="UP000696485"/>
    </source>
</evidence>
<sequence length="603" mass="68609">MSLTSDDNSQRTTLSTPLPEECIQHIFEFLHRDISTLHSLIRVSKTFFRIAVPLLYSSPFDLLEFNQSWSPHERTKRHAPLLFLLMNCSLQDQDQDQDQKQNQSIWIDLPPVCSTFRDTHWRLQRPLVDYLALYHHHYLGMNLSSTFPIIFPNIQQYSPPSSSQSLLPNTTVTMFTRNEIEKRFLLHQPDHIKTVSLPIQRFAAFKPIVAQLCGLVRFELLGVSWHFDLTPAINFVHQHSDMYGTIRELKMTGPHDVRALQKPTLIEMVKAIRHPRELDLSRYKEATKDLNSYEFQNIAGVETLLFNLEYIPPVSATPSALQPNFPPPGPAFATAVNSLSPHHKDLGLLDSRTDRTLDEQDNSLRVIQACTGLRHLQIGVNSATAFSWALDKFNNDPASVMQLQVLHISSNTTAIIKRALEDCLRAFQYTLRDLKGISLKLSAAPLLSHSFGWDWPLNYLTTLSLKGELAVWFDMRSLEFCPKLQELNLTLHPFSPPDPDHLSKVVLAPHLKTLSLVGRWSMTDSVIAHFGAGLLRLEKLVLDRCQCDDLSVDGLLQGLDQMTQLKTLQVALDECFESALKKYGLSRPELKISGDGEWVLVQQ</sequence>
<organism evidence="1 2">
    <name type="scientific">Podila minutissima</name>
    <dbReference type="NCBI Taxonomy" id="64525"/>
    <lineage>
        <taxon>Eukaryota</taxon>
        <taxon>Fungi</taxon>
        <taxon>Fungi incertae sedis</taxon>
        <taxon>Mucoromycota</taxon>
        <taxon>Mortierellomycotina</taxon>
        <taxon>Mortierellomycetes</taxon>
        <taxon>Mortierellales</taxon>
        <taxon>Mortierellaceae</taxon>
        <taxon>Podila</taxon>
    </lineage>
</organism>
<dbReference type="Gene3D" id="3.80.10.10">
    <property type="entry name" value="Ribonuclease Inhibitor"/>
    <property type="match status" value="1"/>
</dbReference>
<dbReference type="EMBL" id="JAAAUY010000584">
    <property type="protein sequence ID" value="KAF9328234.1"/>
    <property type="molecule type" value="Genomic_DNA"/>
</dbReference>
<proteinExistence type="predicted"/>
<keyword evidence="2" id="KW-1185">Reference proteome</keyword>
<dbReference type="CDD" id="cd09917">
    <property type="entry name" value="F-box_SF"/>
    <property type="match status" value="1"/>
</dbReference>
<dbReference type="InterPro" id="IPR032675">
    <property type="entry name" value="LRR_dom_sf"/>
</dbReference>
<dbReference type="AlphaFoldDB" id="A0A9P5SFZ2"/>
<dbReference type="Proteomes" id="UP000696485">
    <property type="component" value="Unassembled WGS sequence"/>
</dbReference>
<comment type="caution">
    <text evidence="1">The sequence shown here is derived from an EMBL/GenBank/DDBJ whole genome shotgun (WGS) entry which is preliminary data.</text>
</comment>
<accession>A0A9P5SFZ2</accession>